<evidence type="ECO:0000256" key="1">
    <source>
        <dbReference type="ARBA" id="ARBA00004496"/>
    </source>
</evidence>
<comment type="function">
    <text evidence="10">Catalyzes the attachment of glutamate to tRNA(Glu) in a two-step reaction: glutamate is first activated by ATP to form Glu-AMP and then transferred to the acceptor end of tRNA(Glu).</text>
</comment>
<evidence type="ECO:0000259" key="11">
    <source>
        <dbReference type="Pfam" id="PF00749"/>
    </source>
</evidence>
<feature type="binding site" evidence="10">
    <location>
        <position position="101"/>
    </location>
    <ligand>
        <name>Zn(2+)</name>
        <dbReference type="ChEBI" id="CHEBI:29105"/>
    </ligand>
</feature>
<feature type="binding site" evidence="10">
    <location>
        <position position="240"/>
    </location>
    <ligand>
        <name>ATP</name>
        <dbReference type="ChEBI" id="CHEBI:30616"/>
    </ligand>
</feature>
<comment type="catalytic activity">
    <reaction evidence="10">
        <text>tRNA(Glu) + L-glutamate + ATP = L-glutamyl-tRNA(Glu) + AMP + diphosphate</text>
        <dbReference type="Rhea" id="RHEA:23540"/>
        <dbReference type="Rhea" id="RHEA-COMP:9663"/>
        <dbReference type="Rhea" id="RHEA-COMP:9680"/>
        <dbReference type="ChEBI" id="CHEBI:29985"/>
        <dbReference type="ChEBI" id="CHEBI:30616"/>
        <dbReference type="ChEBI" id="CHEBI:33019"/>
        <dbReference type="ChEBI" id="CHEBI:78442"/>
        <dbReference type="ChEBI" id="CHEBI:78520"/>
        <dbReference type="ChEBI" id="CHEBI:456215"/>
        <dbReference type="EC" id="6.1.1.17"/>
    </reaction>
</comment>
<dbReference type="PRINTS" id="PR00987">
    <property type="entry name" value="TRNASYNTHGLU"/>
</dbReference>
<dbReference type="Gene3D" id="1.10.10.350">
    <property type="match status" value="1"/>
</dbReference>
<dbReference type="InterPro" id="IPR045462">
    <property type="entry name" value="aa-tRNA-synth_I_cd-bd"/>
</dbReference>
<keyword evidence="7 10" id="KW-0067">ATP-binding</keyword>
<dbReference type="Gene3D" id="3.40.50.620">
    <property type="entry name" value="HUPs"/>
    <property type="match status" value="1"/>
</dbReference>
<dbReference type="Pfam" id="PF19269">
    <property type="entry name" value="Anticodon_2"/>
    <property type="match status" value="1"/>
</dbReference>
<dbReference type="InterPro" id="IPR000924">
    <property type="entry name" value="Glu/Gln-tRNA-synth"/>
</dbReference>
<feature type="binding site" evidence="10">
    <location>
        <position position="128"/>
    </location>
    <ligand>
        <name>Zn(2+)</name>
        <dbReference type="ChEBI" id="CHEBI:29105"/>
    </ligand>
</feature>
<gene>
    <name evidence="10 13" type="primary">gltX</name>
    <name evidence="13" type="ORF">PQG83_20200</name>
</gene>
<evidence type="ECO:0000256" key="3">
    <source>
        <dbReference type="ARBA" id="ARBA00011245"/>
    </source>
</evidence>
<feature type="domain" description="Glutamyl/glutaminyl-tRNA synthetase class Ib catalytic" evidence="11">
    <location>
        <begin position="3"/>
        <end position="305"/>
    </location>
</feature>
<dbReference type="GO" id="GO:0004818">
    <property type="term" value="F:glutamate-tRNA ligase activity"/>
    <property type="evidence" value="ECO:0007669"/>
    <property type="project" value="UniProtKB-UniRule"/>
</dbReference>
<evidence type="ECO:0000313" key="14">
    <source>
        <dbReference type="Proteomes" id="UP001302494"/>
    </source>
</evidence>
<dbReference type="InterPro" id="IPR020751">
    <property type="entry name" value="aa-tRNA-synth_I_codon-bd_sub2"/>
</dbReference>
<dbReference type="SUPFAM" id="SSF52374">
    <property type="entry name" value="Nucleotidylyl transferase"/>
    <property type="match status" value="1"/>
</dbReference>
<sequence>MSEVRVRFAPSPTGFLHIGGVRTALFNWLFARHEGGTFILRIEDTDRDRSTDEAIQVILDGLKWTGLNWDEGPFRQTDRLELYRDRAMDLLNRKLAYWCVCTPEELETRRKEAQAKGESIKYDGRCRDQGISDPVEPAALRFLTPQEGQTVVNDLIKGQIVFDNTVMDDLIILRSNGYPTYNFSVVVDDGLMNISHVIRGDDHVNNTPRQVPLFSALGFPVPQFAHLPMILGSDKTRLSKRHGATSVMAYKEMGYLPEALINYLVRLGWSHGDQEIFSIQEMVEFFDFKQVQASAAVFNPEKLRWVNAQYIRNSGPKLVADALLPFLQSAGYGQAALSKIPGGAEALIPPLRERSETLLDIVQGAVPYLAEPMTMEEEAANKHLTETIAPILKEFADLVEVVEDFAKETLEPILHGLIERHGLKMGKVAQPLRVALTGRAVSPGIYEVMALLGKERSLQRIRAGVRRAITGNNQPS</sequence>
<organism evidence="13 14">
    <name type="scientific">Candidatus Nitrospira neomarina</name>
    <dbReference type="NCBI Taxonomy" id="3020899"/>
    <lineage>
        <taxon>Bacteria</taxon>
        <taxon>Pseudomonadati</taxon>
        <taxon>Nitrospirota</taxon>
        <taxon>Nitrospiria</taxon>
        <taxon>Nitrospirales</taxon>
        <taxon>Nitrospiraceae</taxon>
        <taxon>Nitrospira</taxon>
    </lineage>
</organism>
<evidence type="ECO:0000256" key="2">
    <source>
        <dbReference type="ARBA" id="ARBA00007894"/>
    </source>
</evidence>
<dbReference type="InterPro" id="IPR004527">
    <property type="entry name" value="Glu-tRNA-ligase_bac/mito"/>
</dbReference>
<dbReference type="NCBIfam" id="TIGR00464">
    <property type="entry name" value="gltX_bact"/>
    <property type="match status" value="1"/>
</dbReference>
<dbReference type="GO" id="GO:0006424">
    <property type="term" value="P:glutamyl-tRNA aminoacylation"/>
    <property type="evidence" value="ECO:0007669"/>
    <property type="project" value="UniProtKB-UniRule"/>
</dbReference>
<evidence type="ECO:0000259" key="12">
    <source>
        <dbReference type="Pfam" id="PF19269"/>
    </source>
</evidence>
<protein>
    <recommendedName>
        <fullName evidence="10">Glutamate--tRNA ligase</fullName>
        <ecNumber evidence="10">6.1.1.17</ecNumber>
    </recommendedName>
    <alternativeName>
        <fullName evidence="10">Glutamyl-tRNA synthetase</fullName>
        <shortName evidence="10">GluRS</shortName>
    </alternativeName>
</protein>
<evidence type="ECO:0000256" key="8">
    <source>
        <dbReference type="ARBA" id="ARBA00022917"/>
    </source>
</evidence>
<feature type="binding site" evidence="10">
    <location>
        <position position="126"/>
    </location>
    <ligand>
        <name>Zn(2+)</name>
        <dbReference type="ChEBI" id="CHEBI:29105"/>
    </ligand>
</feature>
<dbReference type="InterPro" id="IPR049940">
    <property type="entry name" value="GluQ/Sye"/>
</dbReference>
<dbReference type="InterPro" id="IPR020058">
    <property type="entry name" value="Glu/Gln-tRNA-synth_Ib_cat-dom"/>
</dbReference>
<feature type="domain" description="Aminoacyl-tRNA synthetase class I anticodon-binding" evidence="12">
    <location>
        <begin position="320"/>
        <end position="464"/>
    </location>
</feature>
<keyword evidence="5 10" id="KW-0436">Ligase</keyword>
<dbReference type="HAMAP" id="MF_00022">
    <property type="entry name" value="Glu_tRNA_synth_type1"/>
    <property type="match status" value="1"/>
</dbReference>
<reference evidence="13 14" key="1">
    <citation type="submission" date="2023-01" db="EMBL/GenBank/DDBJ databases">
        <title>Cultivation and genomic characterization of new, ubiquitous marine nitrite-oxidizing bacteria from the Nitrospirales.</title>
        <authorList>
            <person name="Mueller A.J."/>
            <person name="Daebeler A."/>
            <person name="Herbold C.W."/>
            <person name="Kirkegaard R.H."/>
            <person name="Daims H."/>
        </authorList>
    </citation>
    <scope>NUCLEOTIDE SEQUENCE [LARGE SCALE GENOMIC DNA]</scope>
    <source>
        <strain evidence="13 14">DK</strain>
    </source>
</reference>
<dbReference type="PANTHER" id="PTHR43311">
    <property type="entry name" value="GLUTAMATE--TRNA LIGASE"/>
    <property type="match status" value="1"/>
</dbReference>
<dbReference type="GO" id="GO:0005524">
    <property type="term" value="F:ATP binding"/>
    <property type="evidence" value="ECO:0007669"/>
    <property type="project" value="UniProtKB-UniRule"/>
</dbReference>
<dbReference type="InterPro" id="IPR033910">
    <property type="entry name" value="GluRS_core"/>
</dbReference>
<dbReference type="GO" id="GO:0005829">
    <property type="term" value="C:cytosol"/>
    <property type="evidence" value="ECO:0007669"/>
    <property type="project" value="TreeGrafter"/>
</dbReference>
<keyword evidence="10" id="KW-0479">Metal-binding</keyword>
<dbReference type="GO" id="GO:0000049">
    <property type="term" value="F:tRNA binding"/>
    <property type="evidence" value="ECO:0007669"/>
    <property type="project" value="InterPro"/>
</dbReference>
<keyword evidence="10" id="KW-0862">Zinc</keyword>
<keyword evidence="8 10" id="KW-0648">Protein biosynthesis</keyword>
<name>A0AA96JVR5_9BACT</name>
<dbReference type="InterPro" id="IPR014729">
    <property type="entry name" value="Rossmann-like_a/b/a_fold"/>
</dbReference>
<comment type="similarity">
    <text evidence="2 10">Belongs to the class-I aminoacyl-tRNA synthetase family. Glutamate--tRNA ligase type 1 subfamily.</text>
</comment>
<keyword evidence="14" id="KW-1185">Reference proteome</keyword>
<evidence type="ECO:0000313" key="13">
    <source>
        <dbReference type="EMBL" id="WNM62037.1"/>
    </source>
</evidence>
<dbReference type="RefSeq" id="WP_312744939.1">
    <property type="nucleotide sequence ID" value="NZ_CP116968.1"/>
</dbReference>
<dbReference type="PANTHER" id="PTHR43311:SF2">
    <property type="entry name" value="GLUTAMATE--TRNA LIGASE, MITOCHONDRIAL-RELATED"/>
    <property type="match status" value="1"/>
</dbReference>
<dbReference type="InterPro" id="IPR001412">
    <property type="entry name" value="aa-tRNA-synth_I_CS"/>
</dbReference>
<evidence type="ECO:0000256" key="6">
    <source>
        <dbReference type="ARBA" id="ARBA00022741"/>
    </source>
</evidence>
<dbReference type="InterPro" id="IPR008925">
    <property type="entry name" value="aa_tRNA-synth_I_cd-bd_sf"/>
</dbReference>
<dbReference type="Pfam" id="PF00749">
    <property type="entry name" value="tRNA-synt_1c"/>
    <property type="match status" value="1"/>
</dbReference>
<feature type="short sequence motif" description="'KMSKS' region" evidence="10">
    <location>
        <begin position="237"/>
        <end position="241"/>
    </location>
</feature>
<evidence type="ECO:0000256" key="4">
    <source>
        <dbReference type="ARBA" id="ARBA00022490"/>
    </source>
</evidence>
<keyword evidence="4 10" id="KW-0963">Cytoplasm</keyword>
<dbReference type="PROSITE" id="PS00178">
    <property type="entry name" value="AA_TRNA_LIGASE_I"/>
    <property type="match status" value="1"/>
</dbReference>
<accession>A0AA96JVR5</accession>
<comment type="cofactor">
    <cofactor evidence="10">
        <name>Zn(2+)</name>
        <dbReference type="ChEBI" id="CHEBI:29105"/>
    </cofactor>
    <text evidence="10">Binds 1 zinc ion per subunit.</text>
</comment>
<evidence type="ECO:0000256" key="9">
    <source>
        <dbReference type="ARBA" id="ARBA00023146"/>
    </source>
</evidence>
<dbReference type="Proteomes" id="UP001302494">
    <property type="component" value="Chromosome"/>
</dbReference>
<evidence type="ECO:0000256" key="10">
    <source>
        <dbReference type="HAMAP-Rule" id="MF_00022"/>
    </source>
</evidence>
<dbReference type="FunFam" id="3.40.50.620:FF:000007">
    <property type="entry name" value="Glutamate--tRNA ligase"/>
    <property type="match status" value="1"/>
</dbReference>
<comment type="subunit">
    <text evidence="3 10">Monomer.</text>
</comment>
<comment type="subcellular location">
    <subcellularLocation>
        <location evidence="1 10">Cytoplasm</location>
    </subcellularLocation>
</comment>
<dbReference type="AlphaFoldDB" id="A0AA96JVR5"/>
<proteinExistence type="inferred from homology"/>
<feature type="short sequence motif" description="'HIGH' region" evidence="10">
    <location>
        <begin position="10"/>
        <end position="20"/>
    </location>
</feature>
<keyword evidence="6 10" id="KW-0547">Nucleotide-binding</keyword>
<dbReference type="KEGG" id="nneo:PQG83_20200"/>
<evidence type="ECO:0000256" key="7">
    <source>
        <dbReference type="ARBA" id="ARBA00022840"/>
    </source>
</evidence>
<dbReference type="GO" id="GO:0008270">
    <property type="term" value="F:zinc ion binding"/>
    <property type="evidence" value="ECO:0007669"/>
    <property type="project" value="UniProtKB-UniRule"/>
</dbReference>
<feature type="binding site" evidence="10">
    <location>
        <position position="99"/>
    </location>
    <ligand>
        <name>Zn(2+)</name>
        <dbReference type="ChEBI" id="CHEBI:29105"/>
    </ligand>
</feature>
<dbReference type="SUPFAM" id="SSF48163">
    <property type="entry name" value="An anticodon-binding domain of class I aminoacyl-tRNA synthetases"/>
    <property type="match status" value="1"/>
</dbReference>
<dbReference type="EC" id="6.1.1.17" evidence="10"/>
<keyword evidence="9 10" id="KW-0030">Aminoacyl-tRNA synthetase</keyword>
<evidence type="ECO:0000256" key="5">
    <source>
        <dbReference type="ARBA" id="ARBA00022598"/>
    </source>
</evidence>
<dbReference type="EMBL" id="CP116968">
    <property type="protein sequence ID" value="WNM62037.1"/>
    <property type="molecule type" value="Genomic_DNA"/>
</dbReference>
<dbReference type="CDD" id="cd00808">
    <property type="entry name" value="GluRS_core"/>
    <property type="match status" value="1"/>
</dbReference>